<dbReference type="SMART" id="SM00421">
    <property type="entry name" value="HTH_LUXR"/>
    <property type="match status" value="1"/>
</dbReference>
<keyword evidence="2" id="KW-0238">DNA-binding</keyword>
<reference evidence="2 3" key="1">
    <citation type="submission" date="2016-08" db="EMBL/GenBank/DDBJ databases">
        <authorList>
            <person name="Seilhamer J.J."/>
        </authorList>
    </citation>
    <scope>NUCLEOTIDE SEQUENCE [LARGE SCALE GENOMIC DNA]</scope>
    <source>
        <strain evidence="2 3">P1-7</strain>
    </source>
</reference>
<dbReference type="RefSeq" id="WP_092574213.1">
    <property type="nucleotide sequence ID" value="NZ_FMAF01000007.1"/>
</dbReference>
<dbReference type="InterPro" id="IPR016032">
    <property type="entry name" value="Sig_transdc_resp-reg_C-effctor"/>
</dbReference>
<dbReference type="InterPro" id="IPR036388">
    <property type="entry name" value="WH-like_DNA-bd_sf"/>
</dbReference>
<accession>A0A1C3VWT0</accession>
<evidence type="ECO:0000259" key="1">
    <source>
        <dbReference type="SMART" id="SM00421"/>
    </source>
</evidence>
<proteinExistence type="predicted"/>
<protein>
    <submittedName>
        <fullName evidence="2">DNA-binding transcriptional regulator, CsgD family</fullName>
    </submittedName>
</protein>
<evidence type="ECO:0000313" key="2">
    <source>
        <dbReference type="EMBL" id="SCB32143.1"/>
    </source>
</evidence>
<gene>
    <name evidence="2" type="ORF">GA0061101_10721</name>
</gene>
<feature type="domain" description="HTH luxR-type" evidence="1">
    <location>
        <begin position="311"/>
        <end position="368"/>
    </location>
</feature>
<dbReference type="OrthoDB" id="8342579at2"/>
<dbReference type="Gene3D" id="1.10.10.10">
    <property type="entry name" value="Winged helix-like DNA-binding domain superfamily/Winged helix DNA-binding domain"/>
    <property type="match status" value="1"/>
</dbReference>
<sequence>MAEEFKRRMHLYIIQTIYEAVCNPEGWSDVVGEIRKITGATSAFFMGIGPGAEQNASVVSKHVDRNLLIRADFVDIVHTVTASLGQGGTVALDIKRNGSTWQAYLADMFDCEGQLVIAIITKEGQRRFILGLNFSYEDQADVRLANELLMALTPHLQIAMGIHRQMLKDREKAERLDHFFSQSATPRVIVSDDFRIIESNRAFERLIEKNGSFLKRSEGFLTVASSALRQEIDRLLARSQQHAETGHANIAWVKEAEGGFGWLLKVEPLGSKSLNVTPFANLGFGNDAKSMLSFCKMGDRNGLTPAVVGSVLGLTTAEASLACELAQGNAPAEIAHARGVAKNTVHNQLTSIMARHGFHRQGQLLSFLSTLSLFIG</sequence>
<evidence type="ECO:0000313" key="3">
    <source>
        <dbReference type="Proteomes" id="UP000199205"/>
    </source>
</evidence>
<dbReference type="GO" id="GO:0003677">
    <property type="term" value="F:DNA binding"/>
    <property type="evidence" value="ECO:0007669"/>
    <property type="project" value="UniProtKB-KW"/>
</dbReference>
<organism evidence="2 3">
    <name type="scientific">Rhizobium lusitanum</name>
    <dbReference type="NCBI Taxonomy" id="293958"/>
    <lineage>
        <taxon>Bacteria</taxon>
        <taxon>Pseudomonadati</taxon>
        <taxon>Pseudomonadota</taxon>
        <taxon>Alphaproteobacteria</taxon>
        <taxon>Hyphomicrobiales</taxon>
        <taxon>Rhizobiaceae</taxon>
        <taxon>Rhizobium/Agrobacterium group</taxon>
        <taxon>Rhizobium</taxon>
    </lineage>
</organism>
<name>A0A1C3VWT0_9HYPH</name>
<dbReference type="EMBL" id="FMAF01000007">
    <property type="protein sequence ID" value="SCB32143.1"/>
    <property type="molecule type" value="Genomic_DNA"/>
</dbReference>
<dbReference type="InterPro" id="IPR000792">
    <property type="entry name" value="Tscrpt_reg_LuxR_C"/>
</dbReference>
<dbReference type="SUPFAM" id="SSF46894">
    <property type="entry name" value="C-terminal effector domain of the bipartite response regulators"/>
    <property type="match status" value="1"/>
</dbReference>
<dbReference type="AlphaFoldDB" id="A0A1C3VWT0"/>
<dbReference type="GO" id="GO:0006355">
    <property type="term" value="P:regulation of DNA-templated transcription"/>
    <property type="evidence" value="ECO:0007669"/>
    <property type="project" value="InterPro"/>
</dbReference>
<dbReference type="Proteomes" id="UP000199205">
    <property type="component" value="Unassembled WGS sequence"/>
</dbReference>